<comment type="caution">
    <text evidence="2">The sequence shown here is derived from an EMBL/GenBank/DDBJ whole genome shotgun (WGS) entry which is preliminary data.</text>
</comment>
<dbReference type="SUPFAM" id="SSF52200">
    <property type="entry name" value="Toll/Interleukin receptor TIR domain"/>
    <property type="match status" value="1"/>
</dbReference>
<dbReference type="AlphaFoldDB" id="A0A8J3IQH1"/>
<dbReference type="EMBL" id="BNJK01000002">
    <property type="protein sequence ID" value="GHO98891.1"/>
    <property type="molecule type" value="Genomic_DNA"/>
</dbReference>
<evidence type="ECO:0000313" key="3">
    <source>
        <dbReference type="Proteomes" id="UP000597444"/>
    </source>
</evidence>
<dbReference type="InterPro" id="IPR000157">
    <property type="entry name" value="TIR_dom"/>
</dbReference>
<dbReference type="Gene3D" id="3.40.50.10140">
    <property type="entry name" value="Toll/interleukin-1 receptor homology (TIR) domain"/>
    <property type="match status" value="1"/>
</dbReference>
<dbReference type="PROSITE" id="PS50104">
    <property type="entry name" value="TIR"/>
    <property type="match status" value="1"/>
</dbReference>
<evidence type="ECO:0000259" key="1">
    <source>
        <dbReference type="PROSITE" id="PS50104"/>
    </source>
</evidence>
<reference evidence="2" key="1">
    <citation type="submission" date="2020-10" db="EMBL/GenBank/DDBJ databases">
        <title>Taxonomic study of unclassified bacteria belonging to the class Ktedonobacteria.</title>
        <authorList>
            <person name="Yabe S."/>
            <person name="Wang C.M."/>
            <person name="Zheng Y."/>
            <person name="Sakai Y."/>
            <person name="Cavaletti L."/>
            <person name="Monciardini P."/>
            <person name="Donadio S."/>
        </authorList>
    </citation>
    <scope>NUCLEOTIDE SEQUENCE</scope>
    <source>
        <strain evidence="2">ID150040</strain>
    </source>
</reference>
<sequence length="154" mass="17938">MADTHALAAHPIEDSTYFMSYSSKDQDGVEHLYAVLQHNGVRYWFVPHDLAIDNTFRTCIDESIRVHDKLLLVLSEHAVNNPCVEKKEVETAVEKEHRSKSLVLFPIKLDETVMHTDQAWAADIRRMRHIGDLTRWKDQDPYQRGLQRLLCDLK</sequence>
<dbReference type="InterPro" id="IPR035897">
    <property type="entry name" value="Toll_tir_struct_dom_sf"/>
</dbReference>
<dbReference type="Proteomes" id="UP000597444">
    <property type="component" value="Unassembled WGS sequence"/>
</dbReference>
<organism evidence="2 3">
    <name type="scientific">Reticulibacter mediterranei</name>
    <dbReference type="NCBI Taxonomy" id="2778369"/>
    <lineage>
        <taxon>Bacteria</taxon>
        <taxon>Bacillati</taxon>
        <taxon>Chloroflexota</taxon>
        <taxon>Ktedonobacteria</taxon>
        <taxon>Ktedonobacterales</taxon>
        <taxon>Reticulibacteraceae</taxon>
        <taxon>Reticulibacter</taxon>
    </lineage>
</organism>
<proteinExistence type="predicted"/>
<name>A0A8J3IQH1_9CHLR</name>
<dbReference type="GO" id="GO:0007165">
    <property type="term" value="P:signal transduction"/>
    <property type="evidence" value="ECO:0007669"/>
    <property type="project" value="InterPro"/>
</dbReference>
<accession>A0A8J3IQH1</accession>
<gene>
    <name evidence="2" type="ORF">KSF_089390</name>
</gene>
<feature type="domain" description="TIR" evidence="1">
    <location>
        <begin position="13"/>
        <end position="154"/>
    </location>
</feature>
<dbReference type="RefSeq" id="WP_220209571.1">
    <property type="nucleotide sequence ID" value="NZ_BNJK01000002.1"/>
</dbReference>
<dbReference type="Pfam" id="PF13676">
    <property type="entry name" value="TIR_2"/>
    <property type="match status" value="1"/>
</dbReference>
<evidence type="ECO:0000313" key="2">
    <source>
        <dbReference type="EMBL" id="GHO98891.1"/>
    </source>
</evidence>
<protein>
    <recommendedName>
        <fullName evidence="1">TIR domain-containing protein</fullName>
    </recommendedName>
</protein>
<keyword evidence="3" id="KW-1185">Reference proteome</keyword>